<evidence type="ECO:0000313" key="3">
    <source>
        <dbReference type="Proteomes" id="UP001596524"/>
    </source>
</evidence>
<gene>
    <name evidence="2" type="ORF">ACFQO6_02235</name>
</gene>
<comment type="caution">
    <text evidence="2">The sequence shown here is derived from an EMBL/GenBank/DDBJ whole genome shotgun (WGS) entry which is preliminary data.</text>
</comment>
<organism evidence="2 3">
    <name type="scientific">Nocardioides astragali</name>
    <dbReference type="NCBI Taxonomy" id="1776736"/>
    <lineage>
        <taxon>Bacteria</taxon>
        <taxon>Bacillati</taxon>
        <taxon>Actinomycetota</taxon>
        <taxon>Actinomycetes</taxon>
        <taxon>Propionibacteriales</taxon>
        <taxon>Nocardioidaceae</taxon>
        <taxon>Nocardioides</taxon>
    </lineage>
</organism>
<protein>
    <submittedName>
        <fullName evidence="2">Uncharacterized protein</fullName>
    </submittedName>
</protein>
<accession>A0ABW2MVS2</accession>
<dbReference type="RefSeq" id="WP_255890149.1">
    <property type="nucleotide sequence ID" value="NZ_JAFMZM010000003.1"/>
</dbReference>
<name>A0ABW2MVS2_9ACTN</name>
<feature type="region of interest" description="Disordered" evidence="1">
    <location>
        <begin position="1"/>
        <end position="61"/>
    </location>
</feature>
<evidence type="ECO:0000256" key="1">
    <source>
        <dbReference type="SAM" id="MobiDB-lite"/>
    </source>
</evidence>
<evidence type="ECO:0000313" key="2">
    <source>
        <dbReference type="EMBL" id="MFC7359071.1"/>
    </source>
</evidence>
<feature type="compositionally biased region" description="Basic and acidic residues" evidence="1">
    <location>
        <begin position="27"/>
        <end position="41"/>
    </location>
</feature>
<dbReference type="EMBL" id="JBHTCH010000001">
    <property type="protein sequence ID" value="MFC7359071.1"/>
    <property type="molecule type" value="Genomic_DNA"/>
</dbReference>
<feature type="compositionally biased region" description="Low complexity" evidence="1">
    <location>
        <begin position="51"/>
        <end position="61"/>
    </location>
</feature>
<keyword evidence="3" id="KW-1185">Reference proteome</keyword>
<sequence>MTIDAPNPESPDDTGVTQPADPFEPEAPAHLDPDPETVAHDEDLDDEATADEAAPAPRQPS</sequence>
<proteinExistence type="predicted"/>
<dbReference type="Proteomes" id="UP001596524">
    <property type="component" value="Unassembled WGS sequence"/>
</dbReference>
<reference evidence="3" key="1">
    <citation type="journal article" date="2019" name="Int. J. Syst. Evol. Microbiol.">
        <title>The Global Catalogue of Microorganisms (GCM) 10K type strain sequencing project: providing services to taxonomists for standard genome sequencing and annotation.</title>
        <authorList>
            <consortium name="The Broad Institute Genomics Platform"/>
            <consortium name="The Broad Institute Genome Sequencing Center for Infectious Disease"/>
            <person name="Wu L."/>
            <person name="Ma J."/>
        </authorList>
    </citation>
    <scope>NUCLEOTIDE SEQUENCE [LARGE SCALE GENOMIC DNA]</scope>
    <source>
        <strain evidence="3">FCH27</strain>
    </source>
</reference>